<keyword evidence="3 5" id="KW-0067">ATP-binding</keyword>
<evidence type="ECO:0000256" key="3">
    <source>
        <dbReference type="ARBA" id="ARBA00022840"/>
    </source>
</evidence>
<proteinExistence type="predicted"/>
<organism evidence="5 6">
    <name type="scientific">Croceitalea vernalis</name>
    <dbReference type="NCBI Taxonomy" id="3075599"/>
    <lineage>
        <taxon>Bacteria</taxon>
        <taxon>Pseudomonadati</taxon>
        <taxon>Bacteroidota</taxon>
        <taxon>Flavobacteriia</taxon>
        <taxon>Flavobacteriales</taxon>
        <taxon>Flavobacteriaceae</taxon>
        <taxon>Croceitalea</taxon>
    </lineage>
</organism>
<dbReference type="PANTHER" id="PTHR42734">
    <property type="entry name" value="METAL TRANSPORT SYSTEM ATP-BINDING PROTEIN TM_0124-RELATED"/>
    <property type="match status" value="1"/>
</dbReference>
<dbReference type="InterPro" id="IPR050153">
    <property type="entry name" value="Metal_Ion_Import_ABC"/>
</dbReference>
<dbReference type="Proteomes" id="UP001250662">
    <property type="component" value="Unassembled WGS sequence"/>
</dbReference>
<dbReference type="Pfam" id="PF00005">
    <property type="entry name" value="ABC_tran"/>
    <property type="match status" value="1"/>
</dbReference>
<dbReference type="InterPro" id="IPR003593">
    <property type="entry name" value="AAA+_ATPase"/>
</dbReference>
<name>A0ABU3BJE8_9FLAO</name>
<comment type="caution">
    <text evidence="5">The sequence shown here is derived from an EMBL/GenBank/DDBJ whole genome shotgun (WGS) entry which is preliminary data.</text>
</comment>
<keyword evidence="1" id="KW-0813">Transport</keyword>
<dbReference type="GO" id="GO:0005524">
    <property type="term" value="F:ATP binding"/>
    <property type="evidence" value="ECO:0007669"/>
    <property type="project" value="UniProtKB-KW"/>
</dbReference>
<feature type="domain" description="ABC transporter" evidence="4">
    <location>
        <begin position="185"/>
        <end position="410"/>
    </location>
</feature>
<reference evidence="5 6" key="1">
    <citation type="submission" date="2023-09" db="EMBL/GenBank/DDBJ databases">
        <authorList>
            <person name="Rey-Velasco X."/>
        </authorList>
    </citation>
    <scope>NUCLEOTIDE SEQUENCE [LARGE SCALE GENOMIC DNA]</scope>
    <source>
        <strain evidence="5 6">P007</strain>
    </source>
</reference>
<dbReference type="PROSITE" id="PS50893">
    <property type="entry name" value="ABC_TRANSPORTER_2"/>
    <property type="match status" value="1"/>
</dbReference>
<accession>A0ABU3BJE8</accession>
<evidence type="ECO:0000259" key="4">
    <source>
        <dbReference type="PROSITE" id="PS50893"/>
    </source>
</evidence>
<keyword evidence="6" id="KW-1185">Reference proteome</keyword>
<dbReference type="Gene3D" id="3.40.50.300">
    <property type="entry name" value="P-loop containing nucleotide triphosphate hydrolases"/>
    <property type="match status" value="2"/>
</dbReference>
<evidence type="ECO:0000313" key="5">
    <source>
        <dbReference type="EMBL" id="MDT0622273.1"/>
    </source>
</evidence>
<gene>
    <name evidence="5" type="ORF">RM520_11605</name>
</gene>
<dbReference type="RefSeq" id="WP_311388122.1">
    <property type="nucleotide sequence ID" value="NZ_JAVRHU010000003.1"/>
</dbReference>
<keyword evidence="2" id="KW-0547">Nucleotide-binding</keyword>
<dbReference type="InterPro" id="IPR027417">
    <property type="entry name" value="P-loop_NTPase"/>
</dbReference>
<evidence type="ECO:0000313" key="6">
    <source>
        <dbReference type="Proteomes" id="UP001250662"/>
    </source>
</evidence>
<evidence type="ECO:0000256" key="2">
    <source>
        <dbReference type="ARBA" id="ARBA00022741"/>
    </source>
</evidence>
<dbReference type="EMBL" id="JAVRHU010000003">
    <property type="protein sequence ID" value="MDT0622273.1"/>
    <property type="molecule type" value="Genomic_DNA"/>
</dbReference>
<dbReference type="SMART" id="SM00382">
    <property type="entry name" value="AAA"/>
    <property type="match status" value="1"/>
</dbReference>
<evidence type="ECO:0000256" key="1">
    <source>
        <dbReference type="ARBA" id="ARBA00022448"/>
    </source>
</evidence>
<dbReference type="SUPFAM" id="SSF52540">
    <property type="entry name" value="P-loop containing nucleoside triphosphate hydrolases"/>
    <property type="match status" value="2"/>
</dbReference>
<dbReference type="InterPro" id="IPR003439">
    <property type="entry name" value="ABC_transporter-like_ATP-bd"/>
</dbReference>
<sequence length="410" mass="47019">MKHYAILVDNTSRIEKFITRFINKNHEQFSLLNNKRGAIFSSFEMERFINQEEKYGINKLTSSSQSLKSLSSGEQKKALLHHILNQNPEYIILNNPLDNLDIQSQKDLREILHKIAETTILIQLTNRLEDLLSIPSEFFTFKKADLVQYKDEETFISAHEQLKSRIQKSIPQPLNSVEINSNELVKFKEVSVSFNNKPVLKHINWTIEKGEFWQLIGPNGSGKSTLLNMISGDSHKGYGQNLKLFGIKKGSGESVWDIKKHIGYFTPSLIDTFKGNYSIKNMVISGLYDSIGLYIKPSENESWIAEEWLKVIGLLHKKDIYFQKLSMGEKRLVMVARAMIKHPPLLILDEPTVGLDDFNASLFTNLIHKISKETNVAIIYVSHRNEAEINPDFIYELIMTKEGSTGRSKN</sequence>
<protein>
    <submittedName>
        <fullName evidence="5">ATP-binding cassette domain-containing protein</fullName>
    </submittedName>
</protein>